<organism evidence="5 6">
    <name type="scientific">Nocardia cerradoensis</name>
    <dbReference type="NCBI Taxonomy" id="85688"/>
    <lineage>
        <taxon>Bacteria</taxon>
        <taxon>Bacillati</taxon>
        <taxon>Actinomycetota</taxon>
        <taxon>Actinomycetes</taxon>
        <taxon>Mycobacteriales</taxon>
        <taxon>Nocardiaceae</taxon>
        <taxon>Nocardia</taxon>
    </lineage>
</organism>
<gene>
    <name evidence="5" type="ORF">B7C42_02609</name>
</gene>
<accession>A0A231H950</accession>
<evidence type="ECO:0000313" key="5">
    <source>
        <dbReference type="EMBL" id="OXR45484.1"/>
    </source>
</evidence>
<keyword evidence="3" id="KW-0963">Cytoplasm</keyword>
<protein>
    <recommendedName>
        <fullName evidence="7">ESX secretion-associated protein EspG</fullName>
    </recommendedName>
</protein>
<dbReference type="InterPro" id="IPR025734">
    <property type="entry name" value="EspG"/>
</dbReference>
<evidence type="ECO:0000256" key="2">
    <source>
        <dbReference type="ARBA" id="ARBA00006411"/>
    </source>
</evidence>
<evidence type="ECO:0008006" key="7">
    <source>
        <dbReference type="Google" id="ProtNLM"/>
    </source>
</evidence>
<dbReference type="EMBL" id="NGAF01000004">
    <property type="protein sequence ID" value="OXR45484.1"/>
    <property type="molecule type" value="Genomic_DNA"/>
</dbReference>
<name>A0A231H950_9NOCA</name>
<reference evidence="5 6" key="1">
    <citation type="submission" date="2017-07" db="EMBL/GenBank/DDBJ databases">
        <title>First draft Genome Sequence of Nocardia cerradoensis isolated from human infection.</title>
        <authorList>
            <person name="Carrasco G."/>
        </authorList>
    </citation>
    <scope>NUCLEOTIDE SEQUENCE [LARGE SCALE GENOMIC DNA]</scope>
    <source>
        <strain evidence="5 6">CNM20130759</strain>
    </source>
</reference>
<evidence type="ECO:0000256" key="1">
    <source>
        <dbReference type="ARBA" id="ARBA00004496"/>
    </source>
</evidence>
<keyword evidence="6" id="KW-1185">Reference proteome</keyword>
<dbReference type="RefSeq" id="WP_094025403.1">
    <property type="nucleotide sequence ID" value="NZ_NGAF01000004.1"/>
</dbReference>
<comment type="similarity">
    <text evidence="2">Belongs to the EspG family.</text>
</comment>
<dbReference type="AlphaFoldDB" id="A0A231H950"/>
<evidence type="ECO:0000256" key="4">
    <source>
        <dbReference type="ARBA" id="ARBA00023186"/>
    </source>
</evidence>
<dbReference type="Pfam" id="PF14011">
    <property type="entry name" value="ESX-1_EspG"/>
    <property type="match status" value="1"/>
</dbReference>
<evidence type="ECO:0000313" key="6">
    <source>
        <dbReference type="Proteomes" id="UP000215506"/>
    </source>
</evidence>
<comment type="subcellular location">
    <subcellularLocation>
        <location evidence="1">Cytoplasm</location>
    </subcellularLocation>
</comment>
<dbReference type="Proteomes" id="UP000215506">
    <property type="component" value="Unassembled WGS sequence"/>
</dbReference>
<evidence type="ECO:0000256" key="3">
    <source>
        <dbReference type="ARBA" id="ARBA00022490"/>
    </source>
</evidence>
<keyword evidence="4" id="KW-0143">Chaperone</keyword>
<comment type="caution">
    <text evidence="5">The sequence shown here is derived from an EMBL/GenBank/DDBJ whole genome shotgun (WGS) entry which is preliminary data.</text>
</comment>
<proteinExistence type="inferred from homology"/>
<sequence length="262" mass="28913">MNRWTLTDLEYKVLCDTRFFGLVPSMFSITSRIPYLDDYEREWRRTRADLENRGDSAFEAIVDTMVLPEVLVGGEAWEDSDFDNPAKRVRFYAGRLGSRGFVVVQLPGETLEHAGGFTITACDPRALGETVVGLLPAAEPGRRGPIDIEIGESAARPTGGGSMVADDDDDYRGLTSAAFFDIPATHTGTVRLTQGRSKFGPRGRISVARLWRDLPGDGRYVIPLEEPAPVAVGMGSAGLIDWIDTEAEHIVQRMNDYQEVDE</sequence>